<feature type="region of interest" description="Disordered" evidence="4">
    <location>
        <begin position="478"/>
        <end position="517"/>
    </location>
</feature>
<dbReference type="Gene3D" id="1.10.3260.10">
    <property type="entry name" value="DNA ligase, ATP-dependent, N-terminal domain"/>
    <property type="match status" value="1"/>
</dbReference>
<name>A0A3M7BIN3_HORWE</name>
<sequence length="668" mass="74863">MWFVRILLKDLAPVTVDEKAVLRGLHFLLPNLLRFQNNYEAALHLLYEPQFRSIPSQPDRRSEDGYRANVSSMIKPVVGVKVGRPDFCKSWSIEHCLNMMGPRQWVLERKYDGEYCEIHIDQSLSCDPMKCIKVFSKSGKDSTQDRRKLHRTLVECLRLRQPDCKIEQQAILLGEMVVYSDKDRCVLPFDKIRKHVLRSGVSLGTEADSQAHSYEHLAIVFFDLLLLDDEVVMNRPIEERRQWLREVYDKIPGRAFSTEWKIVDFSEGRRAKMMLMQQFAASIAQRCEGLVLKPCHLPYFSLSPNRSGGTCAYIKMKKDYMVGLGDDADFAVIGASHNAQRAASAGIAGIEWTDFHLGCLLNRQEVVRFDAKPMYRLVHTITSEACIPRPILKALNTLGAYSATPYRAFGGFDVQLTGHVDIGAAFTQPLPYCAQSLFAFVASVQKPHTGTLHRSEPRAIGKPLPLADITNQVASHLKDRNDATEKVGSGRCPSTSKQRCDADDVRPAPLPTPPSSGSCSGPKCHFAKAVFYLAPCVASMPYITENLLGAHTDVQLAPSLSDWDRDSFAHLPSTETVSESQSYAGLAKIVMVEANRVAATRGVLRDLVDLNSGRLREGIDVYDWRVLEDLPGHDTNDEHMGRYHIGATAFDHSSGRSFFETKIPHLLL</sequence>
<keyword evidence="1" id="KW-0436">Ligase</keyword>
<dbReference type="Gene3D" id="3.30.470.30">
    <property type="entry name" value="DNA ligase/mRNA capping enzyme"/>
    <property type="match status" value="1"/>
</dbReference>
<organism evidence="6 7">
    <name type="scientific">Hortaea werneckii</name>
    <name type="common">Black yeast</name>
    <name type="synonym">Cladosporium werneckii</name>
    <dbReference type="NCBI Taxonomy" id="91943"/>
    <lineage>
        <taxon>Eukaryota</taxon>
        <taxon>Fungi</taxon>
        <taxon>Dikarya</taxon>
        <taxon>Ascomycota</taxon>
        <taxon>Pezizomycotina</taxon>
        <taxon>Dothideomycetes</taxon>
        <taxon>Dothideomycetidae</taxon>
        <taxon>Mycosphaerellales</taxon>
        <taxon>Teratosphaeriaceae</taxon>
        <taxon>Hortaea</taxon>
    </lineage>
</organism>
<comment type="caution">
    <text evidence="6">The sequence shown here is derived from an EMBL/GenBank/DDBJ whole genome shotgun (WGS) entry which is preliminary data.</text>
</comment>
<gene>
    <name evidence="6" type="ORF">D0866_01803</name>
</gene>
<evidence type="ECO:0000256" key="4">
    <source>
        <dbReference type="SAM" id="MobiDB-lite"/>
    </source>
</evidence>
<dbReference type="GO" id="GO:0005524">
    <property type="term" value="F:ATP binding"/>
    <property type="evidence" value="ECO:0007669"/>
    <property type="project" value="UniProtKB-KW"/>
</dbReference>
<dbReference type="SUPFAM" id="SSF56091">
    <property type="entry name" value="DNA ligase/mRNA capping enzyme, catalytic domain"/>
    <property type="match status" value="1"/>
</dbReference>
<dbReference type="GO" id="GO:0005634">
    <property type="term" value="C:nucleus"/>
    <property type="evidence" value="ECO:0007669"/>
    <property type="project" value="TreeGrafter"/>
</dbReference>
<dbReference type="GO" id="GO:0006281">
    <property type="term" value="P:DNA repair"/>
    <property type="evidence" value="ECO:0007669"/>
    <property type="project" value="InterPro"/>
</dbReference>
<evidence type="ECO:0000313" key="6">
    <source>
        <dbReference type="EMBL" id="RMY39631.1"/>
    </source>
</evidence>
<dbReference type="GO" id="GO:0006310">
    <property type="term" value="P:DNA recombination"/>
    <property type="evidence" value="ECO:0007669"/>
    <property type="project" value="InterPro"/>
</dbReference>
<dbReference type="InterPro" id="IPR050191">
    <property type="entry name" value="ATP-dep_DNA_ligase"/>
</dbReference>
<keyword evidence="2" id="KW-0547">Nucleotide-binding</keyword>
<protein>
    <recommendedName>
        <fullName evidence="5">ATP-dependent DNA ligase family profile domain-containing protein</fullName>
    </recommendedName>
</protein>
<dbReference type="Pfam" id="PF01068">
    <property type="entry name" value="DNA_ligase_A_M"/>
    <property type="match status" value="1"/>
</dbReference>
<dbReference type="GO" id="GO:0003677">
    <property type="term" value="F:DNA binding"/>
    <property type="evidence" value="ECO:0007669"/>
    <property type="project" value="InterPro"/>
</dbReference>
<accession>A0A3M7BIN3</accession>
<proteinExistence type="predicted"/>
<keyword evidence="3" id="KW-0067">ATP-binding</keyword>
<dbReference type="Proteomes" id="UP000276864">
    <property type="component" value="Unassembled WGS sequence"/>
</dbReference>
<evidence type="ECO:0000256" key="1">
    <source>
        <dbReference type="ARBA" id="ARBA00022598"/>
    </source>
</evidence>
<dbReference type="GO" id="GO:1903461">
    <property type="term" value="P:Okazaki fragment processing involved in mitotic DNA replication"/>
    <property type="evidence" value="ECO:0007669"/>
    <property type="project" value="TreeGrafter"/>
</dbReference>
<dbReference type="InterPro" id="IPR012310">
    <property type="entry name" value="DNA_ligase_ATP-dep_cent"/>
</dbReference>
<dbReference type="PANTHER" id="PTHR45674:SF12">
    <property type="entry name" value="ATP DEPENDENT DNA LIGASE DOMAIN-CONTAINING PROTEIN"/>
    <property type="match status" value="1"/>
</dbReference>
<evidence type="ECO:0000313" key="7">
    <source>
        <dbReference type="Proteomes" id="UP000276864"/>
    </source>
</evidence>
<evidence type="ECO:0000256" key="3">
    <source>
        <dbReference type="ARBA" id="ARBA00022840"/>
    </source>
</evidence>
<dbReference type="PROSITE" id="PS50160">
    <property type="entry name" value="DNA_LIGASE_A3"/>
    <property type="match status" value="1"/>
</dbReference>
<dbReference type="InterPro" id="IPR036599">
    <property type="entry name" value="DNA_ligase_N_sf"/>
</dbReference>
<dbReference type="EMBL" id="QWIM01000109">
    <property type="protein sequence ID" value="RMY39631.1"/>
    <property type="molecule type" value="Genomic_DNA"/>
</dbReference>
<dbReference type="PANTHER" id="PTHR45674">
    <property type="entry name" value="DNA LIGASE 1/3 FAMILY MEMBER"/>
    <property type="match status" value="1"/>
</dbReference>
<reference evidence="6 7" key="1">
    <citation type="journal article" date="2018" name="BMC Genomics">
        <title>Genomic evidence for intraspecific hybridization in a clonal and extremely halotolerant yeast.</title>
        <authorList>
            <person name="Gostincar C."/>
            <person name="Stajich J.E."/>
            <person name="Zupancic J."/>
            <person name="Zalar P."/>
            <person name="Gunde-Cimerman N."/>
        </authorList>
    </citation>
    <scope>NUCLEOTIDE SEQUENCE [LARGE SCALE GENOMIC DNA]</scope>
    <source>
        <strain evidence="6 7">EXF-6651</strain>
    </source>
</reference>
<evidence type="ECO:0000256" key="2">
    <source>
        <dbReference type="ARBA" id="ARBA00022741"/>
    </source>
</evidence>
<dbReference type="GO" id="GO:0003910">
    <property type="term" value="F:DNA ligase (ATP) activity"/>
    <property type="evidence" value="ECO:0007669"/>
    <property type="project" value="InterPro"/>
</dbReference>
<dbReference type="GO" id="GO:0005739">
    <property type="term" value="C:mitochondrion"/>
    <property type="evidence" value="ECO:0007669"/>
    <property type="project" value="TreeGrafter"/>
</dbReference>
<evidence type="ECO:0000259" key="5">
    <source>
        <dbReference type="PROSITE" id="PS50160"/>
    </source>
</evidence>
<dbReference type="AlphaFoldDB" id="A0A3M7BIN3"/>
<feature type="domain" description="ATP-dependent DNA ligase family profile" evidence="5">
    <location>
        <begin position="210"/>
        <end position="361"/>
    </location>
</feature>